<evidence type="ECO:0000256" key="1">
    <source>
        <dbReference type="SAM" id="Phobius"/>
    </source>
</evidence>
<proteinExistence type="predicted"/>
<keyword evidence="1" id="KW-1133">Transmembrane helix</keyword>
<accession>A0A852WEL0</accession>
<name>A0A852WEL0_PSEA5</name>
<comment type="caution">
    <text evidence="2">The sequence shown here is derived from an EMBL/GenBank/DDBJ whole genome shotgun (WGS) entry which is preliminary data.</text>
</comment>
<reference evidence="2 3" key="1">
    <citation type="submission" date="2020-07" db="EMBL/GenBank/DDBJ databases">
        <title>Sequencing the genomes of 1000 actinobacteria strains.</title>
        <authorList>
            <person name="Klenk H.-P."/>
        </authorList>
    </citation>
    <scope>NUCLEOTIDE SEQUENCE [LARGE SCALE GENOMIC DNA]</scope>
    <source>
        <strain evidence="2 3">DSM 44749</strain>
    </source>
</reference>
<feature type="transmembrane region" description="Helical" evidence="1">
    <location>
        <begin position="87"/>
        <end position="106"/>
    </location>
</feature>
<keyword evidence="1" id="KW-0812">Transmembrane</keyword>
<dbReference type="EMBL" id="JACCCZ010000001">
    <property type="protein sequence ID" value="NYG04116.1"/>
    <property type="molecule type" value="Genomic_DNA"/>
</dbReference>
<organism evidence="2 3">
    <name type="scientific">Pseudonocardia alni</name>
    <name type="common">Amycolata alni</name>
    <dbReference type="NCBI Taxonomy" id="33907"/>
    <lineage>
        <taxon>Bacteria</taxon>
        <taxon>Bacillati</taxon>
        <taxon>Actinomycetota</taxon>
        <taxon>Actinomycetes</taxon>
        <taxon>Pseudonocardiales</taxon>
        <taxon>Pseudonocardiaceae</taxon>
        <taxon>Pseudonocardia</taxon>
    </lineage>
</organism>
<dbReference type="RefSeq" id="WP_179762079.1">
    <property type="nucleotide sequence ID" value="NZ_BAAAJZ010000006.1"/>
</dbReference>
<keyword evidence="1" id="KW-0472">Membrane</keyword>
<feature type="transmembrane region" description="Helical" evidence="1">
    <location>
        <begin position="34"/>
        <end position="52"/>
    </location>
</feature>
<sequence>MLDPNWVFLSAALGLAGSTRYAIAMLTGTARPNLVTWVLWAVAPLIGFFAQLSAGVGLAAVLTLAAGLGPLLVVVSALVTGHPRSTIGPFDIVCAVIAVAALVVWIGFDAAATAVVFAVGADATAALPTIRKAWSDPDSENLLFYVLVGLGATITLLTLDSWAPSDWAFAVYILALSLVLVGVVVTTRRAACVRASRRS</sequence>
<dbReference type="Proteomes" id="UP000549695">
    <property type="component" value="Unassembled WGS sequence"/>
</dbReference>
<dbReference type="GeneID" id="98054087"/>
<gene>
    <name evidence="2" type="ORF">HDA37_004401</name>
</gene>
<dbReference type="AlphaFoldDB" id="A0A852WEL0"/>
<evidence type="ECO:0000313" key="2">
    <source>
        <dbReference type="EMBL" id="NYG04116.1"/>
    </source>
</evidence>
<keyword evidence="3" id="KW-1185">Reference proteome</keyword>
<feature type="transmembrane region" description="Helical" evidence="1">
    <location>
        <begin position="6"/>
        <end position="27"/>
    </location>
</feature>
<feature type="transmembrane region" description="Helical" evidence="1">
    <location>
        <begin position="142"/>
        <end position="163"/>
    </location>
</feature>
<evidence type="ECO:0000313" key="3">
    <source>
        <dbReference type="Proteomes" id="UP000549695"/>
    </source>
</evidence>
<feature type="transmembrane region" description="Helical" evidence="1">
    <location>
        <begin position="169"/>
        <end position="191"/>
    </location>
</feature>
<feature type="transmembrane region" description="Helical" evidence="1">
    <location>
        <begin position="58"/>
        <end position="80"/>
    </location>
</feature>
<protein>
    <submittedName>
        <fullName evidence="2">Uncharacterized protein</fullName>
    </submittedName>
</protein>